<dbReference type="GO" id="GO:0070475">
    <property type="term" value="P:rRNA base methylation"/>
    <property type="evidence" value="ECO:0007669"/>
    <property type="project" value="TreeGrafter"/>
</dbReference>
<gene>
    <name evidence="6" type="ORF">C7381_10199</name>
</gene>
<dbReference type="GO" id="GO:0070041">
    <property type="term" value="F:rRNA (uridine-C5-)-methyltransferase activity"/>
    <property type="evidence" value="ECO:0007669"/>
    <property type="project" value="TreeGrafter"/>
</dbReference>
<dbReference type="PANTHER" id="PTHR11061">
    <property type="entry name" value="RNA M5U METHYLTRANSFERASE"/>
    <property type="match status" value="1"/>
</dbReference>
<evidence type="ECO:0000256" key="5">
    <source>
        <dbReference type="PROSITE-ProRule" id="PRU10015"/>
    </source>
</evidence>
<comment type="caution">
    <text evidence="6">The sequence shown here is derived from an EMBL/GenBank/DDBJ whole genome shotgun (WGS) entry which is preliminary data.</text>
</comment>
<keyword evidence="2 4" id="KW-0808">Transferase</keyword>
<dbReference type="EMBL" id="QEKV01000001">
    <property type="protein sequence ID" value="PVY95573.1"/>
    <property type="molecule type" value="Genomic_DNA"/>
</dbReference>
<accession>A0A2U1E6K5</accession>
<proteinExistence type="inferred from homology"/>
<dbReference type="AlphaFoldDB" id="A0A2U1E6K5"/>
<feature type="binding site" evidence="4">
    <location>
        <position position="325"/>
    </location>
    <ligand>
        <name>S-adenosyl-L-methionine</name>
        <dbReference type="ChEBI" id="CHEBI:59789"/>
    </ligand>
</feature>
<dbReference type="CDD" id="cd02440">
    <property type="entry name" value="AdoMet_MTases"/>
    <property type="match status" value="1"/>
</dbReference>
<evidence type="ECO:0000256" key="4">
    <source>
        <dbReference type="PROSITE-ProRule" id="PRU01024"/>
    </source>
</evidence>
<evidence type="ECO:0000256" key="2">
    <source>
        <dbReference type="ARBA" id="ARBA00022679"/>
    </source>
</evidence>
<dbReference type="SUPFAM" id="SSF53335">
    <property type="entry name" value="S-adenosyl-L-methionine-dependent methyltransferases"/>
    <property type="match status" value="1"/>
</dbReference>
<feature type="binding site" evidence="4">
    <location>
        <position position="277"/>
    </location>
    <ligand>
        <name>S-adenosyl-L-methionine</name>
        <dbReference type="ChEBI" id="CHEBI:59789"/>
    </ligand>
</feature>
<reference evidence="6 7" key="1">
    <citation type="submission" date="2018-04" db="EMBL/GenBank/DDBJ databases">
        <title>Genomic Encyclopedia of Type Strains, Phase IV (KMG-IV): sequencing the most valuable type-strain genomes for metagenomic binning, comparative biology and taxonomic classification.</title>
        <authorList>
            <person name="Goeker M."/>
        </authorList>
    </citation>
    <scope>NUCLEOTIDE SEQUENCE [LARGE SCALE GENOMIC DNA]</scope>
    <source>
        <strain evidence="6 7">DSM 20705</strain>
    </source>
</reference>
<dbReference type="InterPro" id="IPR029063">
    <property type="entry name" value="SAM-dependent_MTases_sf"/>
</dbReference>
<evidence type="ECO:0000256" key="1">
    <source>
        <dbReference type="ARBA" id="ARBA00022603"/>
    </source>
</evidence>
<evidence type="ECO:0000313" key="7">
    <source>
        <dbReference type="Proteomes" id="UP000245793"/>
    </source>
</evidence>
<dbReference type="Gene3D" id="2.40.50.1070">
    <property type="match status" value="1"/>
</dbReference>
<dbReference type="Pfam" id="PF05958">
    <property type="entry name" value="tRNA_U5-meth_tr"/>
    <property type="match status" value="1"/>
</dbReference>
<dbReference type="Gene3D" id="3.40.50.150">
    <property type="entry name" value="Vaccinia Virus protein VP39"/>
    <property type="match status" value="1"/>
</dbReference>
<feature type="active site" evidence="5">
    <location>
        <position position="397"/>
    </location>
</feature>
<name>A0A2U1E6K5_9FIRM</name>
<dbReference type="PROSITE" id="PS01230">
    <property type="entry name" value="TRMA_1"/>
    <property type="match status" value="1"/>
</dbReference>
<dbReference type="InterPro" id="IPR010280">
    <property type="entry name" value="U5_MeTrfase_fam"/>
</dbReference>
<evidence type="ECO:0000256" key="3">
    <source>
        <dbReference type="ARBA" id="ARBA00022691"/>
    </source>
</evidence>
<feature type="binding site" evidence="4">
    <location>
        <position position="370"/>
    </location>
    <ligand>
        <name>S-adenosyl-L-methionine</name>
        <dbReference type="ChEBI" id="CHEBI:59789"/>
    </ligand>
</feature>
<feature type="binding site" evidence="4">
    <location>
        <position position="304"/>
    </location>
    <ligand>
        <name>S-adenosyl-L-methionine</name>
        <dbReference type="ChEBI" id="CHEBI:59789"/>
    </ligand>
</feature>
<feature type="active site" description="Nucleophile" evidence="4">
    <location>
        <position position="397"/>
    </location>
</feature>
<dbReference type="RefSeq" id="WP_116479507.1">
    <property type="nucleotide sequence ID" value="NZ_QEKV01000001.1"/>
</dbReference>
<keyword evidence="7" id="KW-1185">Reference proteome</keyword>
<dbReference type="NCBIfam" id="TIGR00479">
    <property type="entry name" value="rumA"/>
    <property type="match status" value="1"/>
</dbReference>
<protein>
    <submittedName>
        <fullName evidence="6">23S rRNA m(5)U-1939 methyltransferase</fullName>
    </submittedName>
</protein>
<comment type="similarity">
    <text evidence="4">Belongs to the class I-like SAM-binding methyltransferase superfamily. RNA M5U methyltransferase family.</text>
</comment>
<dbReference type="PANTHER" id="PTHR11061:SF30">
    <property type="entry name" value="TRNA (URACIL(54)-C(5))-METHYLTRANSFERASE"/>
    <property type="match status" value="1"/>
</dbReference>
<dbReference type="Proteomes" id="UP000245793">
    <property type="component" value="Unassembled WGS sequence"/>
</dbReference>
<dbReference type="PROSITE" id="PS51687">
    <property type="entry name" value="SAM_MT_RNA_M5U"/>
    <property type="match status" value="1"/>
</dbReference>
<dbReference type="InterPro" id="IPR030390">
    <property type="entry name" value="MeTrfase_TrmA_AS"/>
</dbReference>
<evidence type="ECO:0000313" key="6">
    <source>
        <dbReference type="EMBL" id="PVY95573.1"/>
    </source>
</evidence>
<keyword evidence="3 4" id="KW-0949">S-adenosyl-L-methionine</keyword>
<keyword evidence="1 4" id="KW-0489">Methyltransferase</keyword>
<sequence>MEGIIKELQFNKKVLIESEGKVYESKGGFPGETVLFKNKRRKKANILEIVKSPYVKNTSCDVVDRCGGCRFREIPYEDELKIKNNEMKRLFSPLEKRDGTEILEIHSPEKVLRYRNKMEYSFGNEEKDGPLKLGLHEKSMFYNIVEGADCLIVPKDMDTIRSEVKDFFLKCGETFYHKMTKDGFLRHLIVRHSVFYDEYMVNLVTTSVHPLDEEFKEFLLLLNDKLEGKITTIYHTINDSLSDAVVPEKLILLYGAGFLRERLFDLDFNVGPFSFFQTNSTAAEELYSYVKDHLKKTGVLWDLYAGSAVIGQVLSDMASEVISVEINPENVKDGEDTIEKNGIKNVKMVLADCKEFVKTTETKADTIIIDPPRAGIHKDVLQAIDESRVNQVIYVSCNPVTLKNDLMEMKNYKVLSVKGFNNFAGTLNIESVAILEKR</sequence>
<organism evidence="6 7">
    <name type="scientific">Ezakiella coagulans</name>
    <dbReference type="NCBI Taxonomy" id="46507"/>
    <lineage>
        <taxon>Bacteria</taxon>
        <taxon>Bacillati</taxon>
        <taxon>Bacillota</taxon>
        <taxon>Tissierellia</taxon>
        <taxon>Ezakiella</taxon>
    </lineage>
</organism>